<reference evidence="4" key="1">
    <citation type="journal article" date="2017" name="Genome Biol.">
        <title>Comparative genomics reveals high biological diversity and specific adaptations in the industrially and medically important fungal genus Aspergillus.</title>
        <authorList>
            <person name="de Vries R.P."/>
            <person name="Riley R."/>
            <person name="Wiebenga A."/>
            <person name="Aguilar-Osorio G."/>
            <person name="Amillis S."/>
            <person name="Uchima C.A."/>
            <person name="Anderluh G."/>
            <person name="Asadollahi M."/>
            <person name="Askin M."/>
            <person name="Barry K."/>
            <person name="Battaglia E."/>
            <person name="Bayram O."/>
            <person name="Benocci T."/>
            <person name="Braus-Stromeyer S.A."/>
            <person name="Caldana C."/>
            <person name="Canovas D."/>
            <person name="Cerqueira G.C."/>
            <person name="Chen F."/>
            <person name="Chen W."/>
            <person name="Choi C."/>
            <person name="Clum A."/>
            <person name="Dos Santos R.A."/>
            <person name="Damasio A.R."/>
            <person name="Diallinas G."/>
            <person name="Emri T."/>
            <person name="Fekete E."/>
            <person name="Flipphi M."/>
            <person name="Freyberg S."/>
            <person name="Gallo A."/>
            <person name="Gournas C."/>
            <person name="Habgood R."/>
            <person name="Hainaut M."/>
            <person name="Harispe M.L."/>
            <person name="Henrissat B."/>
            <person name="Hilden K.S."/>
            <person name="Hope R."/>
            <person name="Hossain A."/>
            <person name="Karabika E."/>
            <person name="Karaffa L."/>
            <person name="Karanyi Z."/>
            <person name="Krasevec N."/>
            <person name="Kuo A."/>
            <person name="Kusch H."/>
            <person name="LaButti K."/>
            <person name="Lagendijk E.L."/>
            <person name="Lapidus A."/>
            <person name="Levasseur A."/>
            <person name="Lindquist E."/>
            <person name="Lipzen A."/>
            <person name="Logrieco A.F."/>
            <person name="MacCabe A."/>
            <person name="Maekelae M.R."/>
            <person name="Malavazi I."/>
            <person name="Melin P."/>
            <person name="Meyer V."/>
            <person name="Mielnichuk N."/>
            <person name="Miskei M."/>
            <person name="Molnar A.P."/>
            <person name="Mule G."/>
            <person name="Ngan C.Y."/>
            <person name="Orejas M."/>
            <person name="Orosz E."/>
            <person name="Ouedraogo J.P."/>
            <person name="Overkamp K.M."/>
            <person name="Park H.-S."/>
            <person name="Perrone G."/>
            <person name="Piumi F."/>
            <person name="Punt P.J."/>
            <person name="Ram A.F."/>
            <person name="Ramon A."/>
            <person name="Rauscher S."/>
            <person name="Record E."/>
            <person name="Riano-Pachon D.M."/>
            <person name="Robert V."/>
            <person name="Roehrig J."/>
            <person name="Ruller R."/>
            <person name="Salamov A."/>
            <person name="Salih N.S."/>
            <person name="Samson R.A."/>
            <person name="Sandor E."/>
            <person name="Sanguinetti M."/>
            <person name="Schuetze T."/>
            <person name="Sepcic K."/>
            <person name="Shelest E."/>
            <person name="Sherlock G."/>
            <person name="Sophianopoulou V."/>
            <person name="Squina F.M."/>
            <person name="Sun H."/>
            <person name="Susca A."/>
            <person name="Todd R.B."/>
            <person name="Tsang A."/>
            <person name="Unkles S.E."/>
            <person name="van de Wiele N."/>
            <person name="van Rossen-Uffink D."/>
            <person name="Oliveira J.V."/>
            <person name="Vesth T.C."/>
            <person name="Visser J."/>
            <person name="Yu J.-H."/>
            <person name="Zhou M."/>
            <person name="Andersen M.R."/>
            <person name="Archer D.B."/>
            <person name="Baker S.E."/>
            <person name="Benoit I."/>
            <person name="Brakhage A.A."/>
            <person name="Braus G.H."/>
            <person name="Fischer R."/>
            <person name="Frisvad J.C."/>
            <person name="Goldman G.H."/>
            <person name="Houbraken J."/>
            <person name="Oakley B."/>
            <person name="Pocsi I."/>
            <person name="Scazzocchio C."/>
            <person name="Seiboth B."/>
            <person name="vanKuyk P.A."/>
            <person name="Wortman J."/>
            <person name="Dyer P.S."/>
            <person name="Grigoriev I.V."/>
        </authorList>
    </citation>
    <scope>NUCLEOTIDE SEQUENCE [LARGE SCALE GENOMIC DNA]</scope>
    <source>
        <strain evidence="4">CBS 593.65</strain>
    </source>
</reference>
<gene>
    <name evidence="3" type="ORF">ASPSYDRAFT_160862</name>
</gene>
<protein>
    <recommendedName>
        <fullName evidence="2">Clr5 domain-containing protein</fullName>
    </recommendedName>
</protein>
<dbReference type="GeneID" id="63759015"/>
<dbReference type="STRING" id="1036612.A0A1L9T3K5"/>
<dbReference type="RefSeq" id="XP_040697836.1">
    <property type="nucleotide sequence ID" value="XM_040842942.1"/>
</dbReference>
<dbReference type="AlphaFoldDB" id="A0A1L9T3K5"/>
<name>A0A1L9T3K5_9EURO</name>
<feature type="domain" description="Clr5" evidence="2">
    <location>
        <begin position="9"/>
        <end position="60"/>
    </location>
</feature>
<evidence type="ECO:0000256" key="1">
    <source>
        <dbReference type="SAM" id="MobiDB-lite"/>
    </source>
</evidence>
<evidence type="ECO:0000259" key="2">
    <source>
        <dbReference type="Pfam" id="PF14420"/>
    </source>
</evidence>
<feature type="compositionally biased region" description="Polar residues" evidence="1">
    <location>
        <begin position="88"/>
        <end position="104"/>
    </location>
</feature>
<proteinExistence type="predicted"/>
<dbReference type="Pfam" id="PF14420">
    <property type="entry name" value="Clr5"/>
    <property type="match status" value="1"/>
</dbReference>
<feature type="region of interest" description="Disordered" evidence="1">
    <location>
        <begin position="284"/>
        <end position="313"/>
    </location>
</feature>
<dbReference type="InterPro" id="IPR025676">
    <property type="entry name" value="Clr5_dom"/>
</dbReference>
<feature type="compositionally biased region" description="Basic residues" evidence="1">
    <location>
        <begin position="51"/>
        <end position="66"/>
    </location>
</feature>
<evidence type="ECO:0000313" key="4">
    <source>
        <dbReference type="Proteomes" id="UP000184356"/>
    </source>
</evidence>
<feature type="compositionally biased region" description="Polar residues" evidence="1">
    <location>
        <begin position="40"/>
        <end position="50"/>
    </location>
</feature>
<organism evidence="3 4">
    <name type="scientific">Aspergillus sydowii CBS 593.65</name>
    <dbReference type="NCBI Taxonomy" id="1036612"/>
    <lineage>
        <taxon>Eukaryota</taxon>
        <taxon>Fungi</taxon>
        <taxon>Dikarya</taxon>
        <taxon>Ascomycota</taxon>
        <taxon>Pezizomycotina</taxon>
        <taxon>Eurotiomycetes</taxon>
        <taxon>Eurotiomycetidae</taxon>
        <taxon>Eurotiales</taxon>
        <taxon>Aspergillaceae</taxon>
        <taxon>Aspergillus</taxon>
        <taxon>Aspergillus subgen. Nidulantes</taxon>
    </lineage>
</organism>
<feature type="compositionally biased region" description="Basic and acidic residues" evidence="1">
    <location>
        <begin position="67"/>
        <end position="87"/>
    </location>
</feature>
<dbReference type="EMBL" id="KV878595">
    <property type="protein sequence ID" value="OJJ54030.1"/>
    <property type="molecule type" value="Genomic_DNA"/>
</dbReference>
<dbReference type="Proteomes" id="UP000184356">
    <property type="component" value="Unassembled WGS sequence"/>
</dbReference>
<sequence>MKNSVSIPSDVWEEKKALIATLYKDEEWPLKQVIKKIRSDNFNPSETQLRSRLKKWRVTKPSRQTRKKSEETTKDPSHETSFPKRYSDNCSPETQSRSRPQPSATEAVVTEKERYIANDVYEPHIPAAWDPNSSYSSPQISPDKSRVSSHASLVITTPPSFDAPQPSPLMDGTLLNSTPTMTPTFTNSPYALGTDQSMPTPVSTTTAVPEIQWAIPQWYSIPIETTTEASSMAFYTSGPLTPPIDPTMHMISQQPVQQISESQGGLKLWKPTVSASHNSELTAQLSKNARQPPRPLEKEVPQPPKIGPSQHLGVVAPPTSPFFHHGPYSSLCSPGYVYPGPEPFLHRSSIDF</sequence>
<dbReference type="VEuPathDB" id="FungiDB:ASPSYDRAFT_160862"/>
<feature type="region of interest" description="Disordered" evidence="1">
    <location>
        <begin position="40"/>
        <end position="108"/>
    </location>
</feature>
<dbReference type="OrthoDB" id="5308957at2759"/>
<accession>A0A1L9T3K5</accession>
<keyword evidence="4" id="KW-1185">Reference proteome</keyword>
<evidence type="ECO:0000313" key="3">
    <source>
        <dbReference type="EMBL" id="OJJ54030.1"/>
    </source>
</evidence>